<name>A0AA37V6L0_9BACT</name>
<feature type="transmembrane region" description="Helical" evidence="1">
    <location>
        <begin position="920"/>
        <end position="943"/>
    </location>
</feature>
<feature type="domain" description="CAAX prenyl protease 2/Lysostaphin resistance protein A-like" evidence="2">
    <location>
        <begin position="422"/>
        <end position="522"/>
    </location>
</feature>
<protein>
    <recommendedName>
        <fullName evidence="2">CAAX prenyl protease 2/Lysostaphin resistance protein A-like domain-containing protein</fullName>
    </recommendedName>
</protein>
<dbReference type="RefSeq" id="WP_284349921.1">
    <property type="nucleotide sequence ID" value="NZ_BRXS01000003.1"/>
</dbReference>
<gene>
    <name evidence="3" type="ORF">rosag_19790</name>
</gene>
<keyword evidence="1" id="KW-1133">Transmembrane helix</keyword>
<organism evidence="3 4">
    <name type="scientific">Roseisolibacter agri</name>
    <dbReference type="NCBI Taxonomy" id="2014610"/>
    <lineage>
        <taxon>Bacteria</taxon>
        <taxon>Pseudomonadati</taxon>
        <taxon>Gemmatimonadota</taxon>
        <taxon>Gemmatimonadia</taxon>
        <taxon>Gemmatimonadales</taxon>
        <taxon>Gemmatimonadaceae</taxon>
        <taxon>Roseisolibacter</taxon>
    </lineage>
</organism>
<dbReference type="Pfam" id="PF02517">
    <property type="entry name" value="Rce1-like"/>
    <property type="match status" value="1"/>
</dbReference>
<evidence type="ECO:0000313" key="3">
    <source>
        <dbReference type="EMBL" id="GLC25466.1"/>
    </source>
</evidence>
<feature type="transmembrane region" description="Helical" evidence="1">
    <location>
        <begin position="1012"/>
        <end position="1031"/>
    </location>
</feature>
<feature type="transmembrane region" description="Helical" evidence="1">
    <location>
        <begin position="535"/>
        <end position="556"/>
    </location>
</feature>
<feature type="transmembrane region" description="Helical" evidence="1">
    <location>
        <begin position="964"/>
        <end position="983"/>
    </location>
</feature>
<dbReference type="EMBL" id="BRXS01000003">
    <property type="protein sequence ID" value="GLC25466.1"/>
    <property type="molecule type" value="Genomic_DNA"/>
</dbReference>
<feature type="transmembrane region" description="Helical" evidence="1">
    <location>
        <begin position="374"/>
        <end position="397"/>
    </location>
</feature>
<evidence type="ECO:0000256" key="1">
    <source>
        <dbReference type="SAM" id="Phobius"/>
    </source>
</evidence>
<feature type="transmembrane region" description="Helical" evidence="1">
    <location>
        <begin position="462"/>
        <end position="482"/>
    </location>
</feature>
<feature type="transmembrane region" description="Helical" evidence="1">
    <location>
        <begin position="494"/>
        <end position="520"/>
    </location>
</feature>
<accession>A0AA37V6L0</accession>
<keyword evidence="1" id="KW-0812">Transmembrane</keyword>
<keyword evidence="4" id="KW-1185">Reference proteome</keyword>
<feature type="transmembrane region" description="Helical" evidence="1">
    <location>
        <begin position="12"/>
        <end position="35"/>
    </location>
</feature>
<sequence length="1159" mass="122220">MTELPAEPTARRAWRAAAAAVVTALVLALVTLAVFERAYPLVDVGLRLSREEAIARARALAARDGLAPAGARAAARFANDEELATYVDLAAGGPDSVRALAQGREVALYAWEVRLFAPGNTREARLRFAPDGRVVGLLRTLAETDRRPTVSEAAGRAAADAALPRWAGGLPADAWRFTAASYITQPRSGRVDRTYRYTRVGRTVGEAPIRADVVVTGMDSARAAGGVDVLGVRTYVDVPESWTRRYGEMRASNELYAQLSLPGMLIFFAGALVALVKLRDAVRWRPAMLVGSTVGALMLLGALNGLPLAWFGYDTATPTASFVALNVFGAIAAGVAVALFVGGAVAAAEVLTRRAFPRQVDWYAYLRHRGTGEVAAHVMGGYALAALGFAYVSLFYLTTRRTLGWWVPTGTLDDPDQIATPLPWVSAIGTALFAGVWEEAVFRAVPLALLSLWVGRRASRRWWMAAGVIVTALVFGFGHANYPSWPAYARGVELFLEASLWAVLYLTVGLPTTIVAHVLYDLAWFGLFALHGDGAAYRVTAAVVVGAGLLPALLVAQGALARRRARAAMPEVPPRFADWRRGDVLPVIDDAPPETVVPDRAGGARRLAALAAGAAAVLLALALPPRATLGPPFTASRARVATVADSALRAAGGEPARWTRTLAVRDADRETELRRFLRDSLRSRARAVAALQSIATSYAPGPVWEVRYVRRNGTLQERAESWRVLVQPDGRVRKLMHQLPEAAPGDTLTADRARTVAAAALRARGADPTRLREVGVTLVPRPRRVDATVEYEDPAVALPGGARARLRADVVGDALVDVRRDVKLPEAVERANRERASRRLTFSVGGGLLALGLAFGLALRALRRAPREDVAAGRTRLGRRGALAVGGLAALVTLGTQANGLEATFTNWPTEQPWSVYLSAAALSAILGAAVFGGMVAGGWSLLDALRRRAALPWVPDGPDGVREAAIAGLGLAATPLLFSLLADRVRPDGWPAMPATGLGERLPWLSQLLDAPSAMLLQPLGLIVVLGIVLALRAVWARVAVLAAVAVLLAPALQGDRGLAPTVGLALLGVAGAAALVWAFGRGSVAAWAFGGLFGAGVGALRGVRDATTTADLAAAIVGAATACALMVLIWRLAGAMRPEESLEVDDAPAPVEAGASG</sequence>
<dbReference type="GO" id="GO:0004175">
    <property type="term" value="F:endopeptidase activity"/>
    <property type="evidence" value="ECO:0007669"/>
    <property type="project" value="UniProtKB-ARBA"/>
</dbReference>
<dbReference type="GO" id="GO:0080120">
    <property type="term" value="P:CAAX-box protein maturation"/>
    <property type="evidence" value="ECO:0007669"/>
    <property type="project" value="UniProtKB-ARBA"/>
</dbReference>
<feature type="transmembrane region" description="Helical" evidence="1">
    <location>
        <begin position="255"/>
        <end position="276"/>
    </location>
</feature>
<evidence type="ECO:0000313" key="4">
    <source>
        <dbReference type="Proteomes" id="UP001161325"/>
    </source>
</evidence>
<feature type="transmembrane region" description="Helical" evidence="1">
    <location>
        <begin position="1060"/>
        <end position="1079"/>
    </location>
</feature>
<feature type="transmembrane region" description="Helical" evidence="1">
    <location>
        <begin position="840"/>
        <end position="862"/>
    </location>
</feature>
<keyword evidence="1" id="KW-0472">Membrane</keyword>
<feature type="transmembrane region" description="Helical" evidence="1">
    <location>
        <begin position="607"/>
        <end position="624"/>
    </location>
</feature>
<feature type="transmembrane region" description="Helical" evidence="1">
    <location>
        <begin position="288"/>
        <end position="311"/>
    </location>
</feature>
<comment type="caution">
    <text evidence="3">The sequence shown here is derived from an EMBL/GenBank/DDBJ whole genome shotgun (WGS) entry which is preliminary data.</text>
</comment>
<dbReference type="InterPro" id="IPR003675">
    <property type="entry name" value="Rce1/LyrA-like_dom"/>
</dbReference>
<feature type="transmembrane region" description="Helical" evidence="1">
    <location>
        <begin position="1114"/>
        <end position="1135"/>
    </location>
</feature>
<reference evidence="3" key="1">
    <citation type="submission" date="2022-08" db="EMBL/GenBank/DDBJ databases">
        <title>Draft genome sequencing of Roseisolibacter agri AW1220.</title>
        <authorList>
            <person name="Tobiishi Y."/>
            <person name="Tonouchi A."/>
        </authorList>
    </citation>
    <scope>NUCLEOTIDE SEQUENCE</scope>
    <source>
        <strain evidence="3">AW1220</strain>
    </source>
</reference>
<proteinExistence type="predicted"/>
<feature type="transmembrane region" description="Helical" evidence="1">
    <location>
        <begin position="1086"/>
        <end position="1102"/>
    </location>
</feature>
<feature type="transmembrane region" description="Helical" evidence="1">
    <location>
        <begin position="882"/>
        <end position="900"/>
    </location>
</feature>
<evidence type="ECO:0000259" key="2">
    <source>
        <dbReference type="Pfam" id="PF02517"/>
    </source>
</evidence>
<dbReference type="Proteomes" id="UP001161325">
    <property type="component" value="Unassembled WGS sequence"/>
</dbReference>
<feature type="transmembrane region" description="Helical" evidence="1">
    <location>
        <begin position="323"/>
        <end position="348"/>
    </location>
</feature>
<dbReference type="AlphaFoldDB" id="A0AA37V6L0"/>